<dbReference type="GO" id="GO:0004177">
    <property type="term" value="F:aminopeptidase activity"/>
    <property type="evidence" value="ECO:0007669"/>
    <property type="project" value="UniProtKB-KW"/>
</dbReference>
<keyword evidence="5" id="KW-0031">Aminopeptidase</keyword>
<dbReference type="PANTHER" id="PTHR42776:SF27">
    <property type="entry name" value="DIPEPTIDYL PEPTIDASE FAMILY MEMBER 6"/>
    <property type="match status" value="1"/>
</dbReference>
<dbReference type="Proteomes" id="UP000192660">
    <property type="component" value="Unassembled WGS sequence"/>
</dbReference>
<feature type="compositionally biased region" description="Polar residues" evidence="3">
    <location>
        <begin position="230"/>
        <end position="241"/>
    </location>
</feature>
<dbReference type="EMBL" id="FWWY01000001">
    <property type="protein sequence ID" value="SMC02731.1"/>
    <property type="molecule type" value="Genomic_DNA"/>
</dbReference>
<organism evidence="5 6">
    <name type="scientific">Sulfobacillus thermosulfidooxidans (strain DSM 9293 / VKM B-1269 / AT-1)</name>
    <dbReference type="NCBI Taxonomy" id="929705"/>
    <lineage>
        <taxon>Bacteria</taxon>
        <taxon>Bacillati</taxon>
        <taxon>Bacillota</taxon>
        <taxon>Clostridia</taxon>
        <taxon>Eubacteriales</taxon>
        <taxon>Clostridiales Family XVII. Incertae Sedis</taxon>
        <taxon>Sulfobacillus</taxon>
    </lineage>
</organism>
<dbReference type="InterPro" id="IPR001375">
    <property type="entry name" value="Peptidase_S9_cat"/>
</dbReference>
<dbReference type="Gene3D" id="2.120.10.30">
    <property type="entry name" value="TolB, C-terminal domain"/>
    <property type="match status" value="2"/>
</dbReference>
<evidence type="ECO:0000313" key="5">
    <source>
        <dbReference type="EMBL" id="SMC02731.1"/>
    </source>
</evidence>
<dbReference type="Pfam" id="PF00326">
    <property type="entry name" value="Peptidase_S9"/>
    <property type="match status" value="1"/>
</dbReference>
<dbReference type="InterPro" id="IPR029058">
    <property type="entry name" value="AB_hydrolase_fold"/>
</dbReference>
<reference evidence="6" key="1">
    <citation type="submission" date="2017-04" db="EMBL/GenBank/DDBJ databases">
        <authorList>
            <person name="Varghese N."/>
            <person name="Submissions S."/>
        </authorList>
    </citation>
    <scope>NUCLEOTIDE SEQUENCE [LARGE SCALE GENOMIC DNA]</scope>
    <source>
        <strain evidence="6">DSM 9293</strain>
    </source>
</reference>
<dbReference type="InterPro" id="IPR011659">
    <property type="entry name" value="WD40"/>
</dbReference>
<keyword evidence="1" id="KW-0378">Hydrolase</keyword>
<sequence length="671" mass="76258">MRTIAGEDLFRFKLGGDIQICPGKKLAVYVENQADRKTNSYHTRIIKIWPGEKPEPFTHGPHDQSPQFSPDGKWLAFISKRSGQKQIWVMSTAGGEAQQVSHIDGGIESFIWAPDSRTFYATALLTDAGIVDENATDNEDDYVKFNKDVKVITELSHKMDGIGFYGPRRPHIIRLTRDGGEPVQLTFGPYRHSQLAISPDGRQLFFSSRYGEDYDRESFEHHIYVLDVSDTQSSKPGQPQRISPPGLSASSPAMHPDSEHLFFIGTRTEDLGYDNPSLYVIPLSHPDQIRMIAPWWDRPFADESLSDMLGPASNPLRFDADGSHIFSLTSYNGTVQLARIDWQHDQVELLTKGDHVYYSYDISSDAQLAILAKSNPTNPSQIEWLESSASSYDTQLLTNPNQELLASLKLSTPVRFHYHAENGPEIDGWVLPPVDREEGKKYPAVLEIHGGPMMVYADSFFLEFQWLAAHGYGVIYTNPRGSQGYGREFCLAIQHEWGNLDYQDIMAGLETALAKNPWIDKDRLAVAGGSYGGYMTNWIIGHSQRFKAAITMRSVVDWKAMVGTGDGGWHWMRRAHDQKPWQSDDDWYRQQSPITYVENITTPLLIEHQEGDLRCPIEQGEILYTAVKYLNKAPVKFIRYPEEFHGMSRNGKPWHRIFRLNSFTDWLAQYV</sequence>
<dbReference type="PANTHER" id="PTHR42776">
    <property type="entry name" value="SERINE PEPTIDASE S9 FAMILY MEMBER"/>
    <property type="match status" value="1"/>
</dbReference>
<name>A0A1W1W8W1_SULTA</name>
<dbReference type="AlphaFoldDB" id="A0A1W1W8W1"/>
<proteinExistence type="predicted"/>
<dbReference type="InterPro" id="IPR011042">
    <property type="entry name" value="6-blade_b-propeller_TolB-like"/>
</dbReference>
<dbReference type="GO" id="GO:0006508">
    <property type="term" value="P:proteolysis"/>
    <property type="evidence" value="ECO:0007669"/>
    <property type="project" value="InterPro"/>
</dbReference>
<evidence type="ECO:0000256" key="3">
    <source>
        <dbReference type="SAM" id="MobiDB-lite"/>
    </source>
</evidence>
<dbReference type="Gene3D" id="3.40.50.1820">
    <property type="entry name" value="alpha/beta hydrolase"/>
    <property type="match status" value="1"/>
</dbReference>
<evidence type="ECO:0000259" key="4">
    <source>
        <dbReference type="Pfam" id="PF00326"/>
    </source>
</evidence>
<dbReference type="RefSeq" id="WP_084660870.1">
    <property type="nucleotide sequence ID" value="NZ_FWWY01000001.1"/>
</dbReference>
<keyword evidence="6" id="KW-1185">Reference proteome</keyword>
<accession>A0A1W1W8W1</accession>
<dbReference type="STRING" id="28034.BFX07_05265"/>
<protein>
    <submittedName>
        <fullName evidence="5">Dipeptidyl aminopeptidase/acylaminoacyl peptidase</fullName>
    </submittedName>
</protein>
<evidence type="ECO:0000256" key="2">
    <source>
        <dbReference type="ARBA" id="ARBA00022825"/>
    </source>
</evidence>
<keyword evidence="2" id="KW-0720">Serine protease</keyword>
<gene>
    <name evidence="5" type="ORF">SAMN00768000_0734</name>
</gene>
<dbReference type="SUPFAM" id="SSF53474">
    <property type="entry name" value="alpha/beta-Hydrolases"/>
    <property type="match status" value="1"/>
</dbReference>
<keyword evidence="5" id="KW-0645">Protease</keyword>
<dbReference type="Pfam" id="PF07676">
    <property type="entry name" value="PD40"/>
    <property type="match status" value="2"/>
</dbReference>
<dbReference type="GO" id="GO:0004252">
    <property type="term" value="F:serine-type endopeptidase activity"/>
    <property type="evidence" value="ECO:0007669"/>
    <property type="project" value="TreeGrafter"/>
</dbReference>
<dbReference type="SUPFAM" id="SSF82171">
    <property type="entry name" value="DPP6 N-terminal domain-like"/>
    <property type="match status" value="1"/>
</dbReference>
<feature type="domain" description="Peptidase S9 prolyl oligopeptidase catalytic" evidence="4">
    <location>
        <begin position="459"/>
        <end position="670"/>
    </location>
</feature>
<dbReference type="OrthoDB" id="108903at2"/>
<feature type="region of interest" description="Disordered" evidence="3">
    <location>
        <begin position="230"/>
        <end position="253"/>
    </location>
</feature>
<evidence type="ECO:0000313" key="6">
    <source>
        <dbReference type="Proteomes" id="UP000192660"/>
    </source>
</evidence>
<evidence type="ECO:0000256" key="1">
    <source>
        <dbReference type="ARBA" id="ARBA00022801"/>
    </source>
</evidence>